<dbReference type="InterPro" id="IPR029063">
    <property type="entry name" value="SAM-dependent_MTases_sf"/>
</dbReference>
<gene>
    <name evidence="10" type="ORF">H0E87_005887</name>
</gene>
<dbReference type="GO" id="GO:0003682">
    <property type="term" value="F:chromatin binding"/>
    <property type="evidence" value="ECO:0007669"/>
    <property type="project" value="InterPro"/>
</dbReference>
<dbReference type="InterPro" id="IPR043151">
    <property type="entry name" value="BAH_sf"/>
</dbReference>
<dbReference type="PANTHER" id="PTHR10629">
    <property type="entry name" value="CYTOSINE-SPECIFIC METHYLTRANSFERASE"/>
    <property type="match status" value="1"/>
</dbReference>
<sequence length="541" mass="60466">MPRKRQRSTTTKPEAAASTSSIKQKKTAATPKRTWLRKVEKEEEEEEEVFVLEGDEDDTNSVDEVGDRMGTGNADSRLDTKEKRGSGKAEKKISTPVKVKEDETPARFVGAQIPGAEARKKWSHRYATKASDGEPDYICRISEMFDSVDRTLYFTTQWCYRSTDTIIKDKYISDPKCVFFSEIRNDNPLECLTWKLNIVRLALNVDPENRRARSSGCDFYCDMLYLLPYSTFVKLPTENNTTGPESSTISNDIDAAGVKSECDEVCETSGSSKSEVALLDLYSGCGAMSTGLCLGLNLVTKWAVDLNMNACQRLRLNHPETQGDVDVICGGPPCQGISGFNRFRNTKSPLDDPKNKQLIVFMDTVDFLRPKFVLMENVVDLLKFADGFIGRYAMGCLANIYEIPSSIGYAGAYGLPQFRMRVFLWGACATEKPPQYPLPTHDVLGRGIAPVEFEGNTVAYEEGVQAQLENKLFLKDAISDLPAVTNSEMRDEMPYGRTPTTEFQHMIRLKRLIRGARALRYALGRSFQGLAGDDPVFSLPK</sequence>
<accession>A0A8T2Z558</accession>
<evidence type="ECO:0000256" key="6">
    <source>
        <dbReference type="ARBA" id="ARBA00023125"/>
    </source>
</evidence>
<protein>
    <recommendedName>
        <fullName evidence="2">DNA (cytosine-5-)-methyltransferase</fullName>
        <ecNumber evidence="2">2.1.1.37</ecNumber>
    </recommendedName>
</protein>
<feature type="compositionally biased region" description="Basic and acidic residues" evidence="8">
    <location>
        <begin position="76"/>
        <end position="99"/>
    </location>
</feature>
<keyword evidence="3" id="KW-0489">Methyltransferase</keyword>
<dbReference type="EMBL" id="JACEGQ020000003">
    <property type="protein sequence ID" value="KAH8512416.1"/>
    <property type="molecule type" value="Genomic_DNA"/>
</dbReference>
<evidence type="ECO:0000256" key="3">
    <source>
        <dbReference type="ARBA" id="ARBA00022603"/>
    </source>
</evidence>
<dbReference type="PRINTS" id="PR00105">
    <property type="entry name" value="C5METTRFRASE"/>
</dbReference>
<dbReference type="Proteomes" id="UP000807159">
    <property type="component" value="Chromosome 3"/>
</dbReference>
<evidence type="ECO:0000256" key="1">
    <source>
        <dbReference type="ARBA" id="ARBA00004123"/>
    </source>
</evidence>
<evidence type="ECO:0000313" key="10">
    <source>
        <dbReference type="EMBL" id="KAH8512416.1"/>
    </source>
</evidence>
<keyword evidence="5" id="KW-0949">S-adenosyl-L-methionine</keyword>
<keyword evidence="6" id="KW-0238">DNA-binding</keyword>
<feature type="domain" description="BAH" evidence="9">
    <location>
        <begin position="117"/>
        <end position="236"/>
    </location>
</feature>
<evidence type="ECO:0000256" key="7">
    <source>
        <dbReference type="ARBA" id="ARBA00023242"/>
    </source>
</evidence>
<dbReference type="Gene3D" id="3.40.50.150">
    <property type="entry name" value="Vaccinia Virus protein VP39"/>
    <property type="match status" value="2"/>
</dbReference>
<keyword evidence="7" id="KW-0539">Nucleus</keyword>
<dbReference type="SMART" id="SM00439">
    <property type="entry name" value="BAH"/>
    <property type="match status" value="1"/>
</dbReference>
<comment type="subcellular location">
    <subcellularLocation>
        <location evidence="1">Nucleus</location>
    </subcellularLocation>
</comment>
<dbReference type="SUPFAM" id="SSF53335">
    <property type="entry name" value="S-adenosyl-L-methionine-dependent methyltransferases"/>
    <property type="match status" value="1"/>
</dbReference>
<dbReference type="InterPro" id="IPR001525">
    <property type="entry name" value="C5_MeTfrase"/>
</dbReference>
<dbReference type="GO" id="GO:0003886">
    <property type="term" value="F:DNA (cytosine-5-)-methyltransferase activity"/>
    <property type="evidence" value="ECO:0007669"/>
    <property type="project" value="UniProtKB-EC"/>
</dbReference>
<proteinExistence type="predicted"/>
<organism evidence="10 11">
    <name type="scientific">Populus deltoides</name>
    <name type="common">Eastern poplar</name>
    <name type="synonym">Eastern cottonwood</name>
    <dbReference type="NCBI Taxonomy" id="3696"/>
    <lineage>
        <taxon>Eukaryota</taxon>
        <taxon>Viridiplantae</taxon>
        <taxon>Streptophyta</taxon>
        <taxon>Embryophyta</taxon>
        <taxon>Tracheophyta</taxon>
        <taxon>Spermatophyta</taxon>
        <taxon>Magnoliopsida</taxon>
        <taxon>eudicotyledons</taxon>
        <taxon>Gunneridae</taxon>
        <taxon>Pentapetalae</taxon>
        <taxon>rosids</taxon>
        <taxon>fabids</taxon>
        <taxon>Malpighiales</taxon>
        <taxon>Salicaceae</taxon>
        <taxon>Saliceae</taxon>
        <taxon>Populus</taxon>
    </lineage>
</organism>
<feature type="compositionally biased region" description="Polar residues" evidence="8">
    <location>
        <begin position="8"/>
        <end position="22"/>
    </location>
</feature>
<dbReference type="EC" id="2.1.1.37" evidence="2"/>
<evidence type="ECO:0000313" key="11">
    <source>
        <dbReference type="Proteomes" id="UP000807159"/>
    </source>
</evidence>
<feature type="region of interest" description="Disordered" evidence="8">
    <location>
        <begin position="1"/>
        <end position="99"/>
    </location>
</feature>
<dbReference type="Gene3D" id="3.90.120.10">
    <property type="entry name" value="DNA Methylase, subunit A, domain 2"/>
    <property type="match status" value="1"/>
</dbReference>
<dbReference type="InterPro" id="IPR001025">
    <property type="entry name" value="BAH_dom"/>
</dbReference>
<dbReference type="AlphaFoldDB" id="A0A8T2Z558"/>
<dbReference type="GO" id="GO:0032259">
    <property type="term" value="P:methylation"/>
    <property type="evidence" value="ECO:0007669"/>
    <property type="project" value="UniProtKB-KW"/>
</dbReference>
<dbReference type="InterPro" id="IPR050390">
    <property type="entry name" value="C5-Methyltransferase"/>
</dbReference>
<reference evidence="10" key="1">
    <citation type="journal article" date="2021" name="J. Hered.">
        <title>Genome Assembly of Salicaceae Populus deltoides (Eastern Cottonwood) I-69 Based on Nanopore Sequencing and Hi-C Technologies.</title>
        <authorList>
            <person name="Bai S."/>
            <person name="Wu H."/>
            <person name="Zhang J."/>
            <person name="Pan Z."/>
            <person name="Zhao W."/>
            <person name="Li Z."/>
            <person name="Tong C."/>
        </authorList>
    </citation>
    <scope>NUCLEOTIDE SEQUENCE</scope>
    <source>
        <tissue evidence="10">Leaf</tissue>
    </source>
</reference>
<dbReference type="Gene3D" id="2.30.30.490">
    <property type="match status" value="1"/>
</dbReference>
<feature type="compositionally biased region" description="Acidic residues" evidence="8">
    <location>
        <begin position="42"/>
        <end position="61"/>
    </location>
</feature>
<keyword evidence="11" id="KW-1185">Reference proteome</keyword>
<dbReference type="GO" id="GO:0003677">
    <property type="term" value="F:DNA binding"/>
    <property type="evidence" value="ECO:0007669"/>
    <property type="project" value="UniProtKB-KW"/>
</dbReference>
<evidence type="ECO:0000256" key="2">
    <source>
        <dbReference type="ARBA" id="ARBA00011975"/>
    </source>
</evidence>
<comment type="caution">
    <text evidence="10">The sequence shown here is derived from an EMBL/GenBank/DDBJ whole genome shotgun (WGS) entry which is preliminary data.</text>
</comment>
<evidence type="ECO:0000256" key="4">
    <source>
        <dbReference type="ARBA" id="ARBA00022679"/>
    </source>
</evidence>
<dbReference type="Pfam" id="PF00145">
    <property type="entry name" value="DNA_methylase"/>
    <property type="match status" value="1"/>
</dbReference>
<dbReference type="GO" id="GO:0044027">
    <property type="term" value="P:negative regulation of gene expression via chromosomal CpG island methylation"/>
    <property type="evidence" value="ECO:0007669"/>
    <property type="project" value="TreeGrafter"/>
</dbReference>
<dbReference type="InterPro" id="IPR018117">
    <property type="entry name" value="C5_DNA_meth_AS"/>
</dbReference>
<dbReference type="PROSITE" id="PS51038">
    <property type="entry name" value="BAH"/>
    <property type="match status" value="1"/>
</dbReference>
<dbReference type="GO" id="GO:0005634">
    <property type="term" value="C:nucleus"/>
    <property type="evidence" value="ECO:0007669"/>
    <property type="project" value="UniProtKB-SubCell"/>
</dbReference>
<evidence type="ECO:0000256" key="8">
    <source>
        <dbReference type="SAM" id="MobiDB-lite"/>
    </source>
</evidence>
<dbReference type="PANTHER" id="PTHR10629:SF50">
    <property type="entry name" value="DNA (CYTOSINE-5)-METHYLTRANSFERASE CMT3"/>
    <property type="match status" value="1"/>
</dbReference>
<dbReference type="Pfam" id="PF01426">
    <property type="entry name" value="BAH"/>
    <property type="match status" value="1"/>
</dbReference>
<name>A0A8T2Z558_POPDE</name>
<dbReference type="PROSITE" id="PS00094">
    <property type="entry name" value="C5_MTASE_1"/>
    <property type="match status" value="1"/>
</dbReference>
<evidence type="ECO:0000256" key="5">
    <source>
        <dbReference type="ARBA" id="ARBA00022691"/>
    </source>
</evidence>
<keyword evidence="4" id="KW-0808">Transferase</keyword>
<evidence type="ECO:0000259" key="9">
    <source>
        <dbReference type="PROSITE" id="PS51038"/>
    </source>
</evidence>